<feature type="chain" id="PRO_5007285192" evidence="2">
    <location>
        <begin position="30"/>
        <end position="218"/>
    </location>
</feature>
<protein>
    <submittedName>
        <fullName evidence="3">Uncharacterized protein</fullName>
    </submittedName>
</protein>
<feature type="compositionally biased region" description="Pro residues" evidence="1">
    <location>
        <begin position="53"/>
        <end position="65"/>
    </location>
</feature>
<accession>A0A131YHA8</accession>
<keyword evidence="2" id="KW-0732">Signal</keyword>
<feature type="compositionally biased region" description="Gly residues" evidence="1">
    <location>
        <begin position="35"/>
        <end position="49"/>
    </location>
</feature>
<dbReference type="AlphaFoldDB" id="A0A131YHA8"/>
<evidence type="ECO:0000256" key="1">
    <source>
        <dbReference type="SAM" id="MobiDB-lite"/>
    </source>
</evidence>
<organism evidence="3">
    <name type="scientific">Rhipicephalus appendiculatus</name>
    <name type="common">Brown ear tick</name>
    <dbReference type="NCBI Taxonomy" id="34631"/>
    <lineage>
        <taxon>Eukaryota</taxon>
        <taxon>Metazoa</taxon>
        <taxon>Ecdysozoa</taxon>
        <taxon>Arthropoda</taxon>
        <taxon>Chelicerata</taxon>
        <taxon>Arachnida</taxon>
        <taxon>Acari</taxon>
        <taxon>Parasitiformes</taxon>
        <taxon>Ixodida</taxon>
        <taxon>Ixodoidea</taxon>
        <taxon>Ixodidae</taxon>
        <taxon>Rhipicephalinae</taxon>
        <taxon>Rhipicephalus</taxon>
        <taxon>Rhipicephalus</taxon>
    </lineage>
</organism>
<name>A0A131YHA8_RHIAP</name>
<feature type="signal peptide" evidence="2">
    <location>
        <begin position="1"/>
        <end position="29"/>
    </location>
</feature>
<sequence>MASSTSASSQSKLLGLAAVVFTLLVTVQGQQPNNAGGGPQNAGPMGGGLNPPFQVPPGQPNPPQQPRGAGFRRRVPMPRAGLEGTVGPQGPGGPRGPHIPPELLARRMAFIQAAAARARALQEAAVTADAEGDPRPNIYERRGKPRSGLDRGRPIDVPTGMPQFPHPQGIPARQGGSGNAANRGPASQRARAKREHGLTDPARRRNARTIHAMHSGEK</sequence>
<evidence type="ECO:0000313" key="3">
    <source>
        <dbReference type="EMBL" id="JAP77301.1"/>
    </source>
</evidence>
<feature type="region of interest" description="Disordered" evidence="1">
    <location>
        <begin position="125"/>
        <end position="218"/>
    </location>
</feature>
<proteinExistence type="predicted"/>
<dbReference type="EMBL" id="GEDV01011256">
    <property type="protein sequence ID" value="JAP77301.1"/>
    <property type="molecule type" value="Transcribed_RNA"/>
</dbReference>
<feature type="compositionally biased region" description="Basic and acidic residues" evidence="1">
    <location>
        <begin position="132"/>
        <end position="154"/>
    </location>
</feature>
<reference evidence="3" key="1">
    <citation type="journal article" date="2016" name="Ticks Tick Borne Dis.">
        <title>De novo assembly and annotation of the salivary gland transcriptome of Rhipicephalus appendiculatus male and female ticks during blood feeding.</title>
        <authorList>
            <person name="de Castro M.H."/>
            <person name="de Klerk D."/>
            <person name="Pienaar R."/>
            <person name="Latif A.A."/>
            <person name="Rees D.J."/>
            <person name="Mans B.J."/>
        </authorList>
    </citation>
    <scope>NUCLEOTIDE SEQUENCE</scope>
    <source>
        <tissue evidence="3">Salivary glands</tissue>
    </source>
</reference>
<feature type="region of interest" description="Disordered" evidence="1">
    <location>
        <begin position="29"/>
        <end position="101"/>
    </location>
</feature>
<evidence type="ECO:0000256" key="2">
    <source>
        <dbReference type="SAM" id="SignalP"/>
    </source>
</evidence>